<keyword evidence="2" id="KW-1185">Reference proteome</keyword>
<proteinExistence type="predicted"/>
<dbReference type="EMBL" id="BCMH01000012">
    <property type="protein sequence ID" value="GAX04101.1"/>
    <property type="molecule type" value="Genomic_DNA"/>
</dbReference>
<evidence type="ECO:0000313" key="1">
    <source>
        <dbReference type="EMBL" id="GAX04101.1"/>
    </source>
</evidence>
<dbReference type="AlphaFoldDB" id="A0A1Z5IRP8"/>
<reference evidence="1 2" key="1">
    <citation type="submission" date="2015-11" db="EMBL/GenBank/DDBJ databases">
        <title>Draft genome sequences of new species of the genus Lactobacillus isolated from orchardgrass silage.</title>
        <authorList>
            <person name="Tohno M."/>
            <person name="Tanizawa Y."/>
            <person name="Arita M."/>
        </authorList>
    </citation>
    <scope>NUCLEOTIDE SEQUENCE [LARGE SCALE GENOMIC DNA]</scope>
    <source>
        <strain evidence="1 2">IWT140</strain>
    </source>
</reference>
<accession>A0A1Z5IRP8</accession>
<dbReference type="RefSeq" id="WP_089089058.1">
    <property type="nucleotide sequence ID" value="NZ_BCMH01000012.1"/>
</dbReference>
<name>A0A1Z5IRP8_9LACO</name>
<gene>
    <name evidence="1" type="ORF">IWT140_01738</name>
</gene>
<sequence>MKTSEFIKKVTALGFNAFTDEDRYVYVSIQSARGDWFICVGNDFTGDIDIDAVYFKNNGESFKKVTKLAVDYAFTPIKEREDEPKFYVHLFTGGNGWLNWNDETGELGVNTKEDFEHWHSQFTEQQYIKFQYKQEVSGHYALPDYSLNKAKIFVPVEEEK</sequence>
<dbReference type="Proteomes" id="UP000198430">
    <property type="component" value="Unassembled WGS sequence"/>
</dbReference>
<comment type="caution">
    <text evidence="1">The sequence shown here is derived from an EMBL/GenBank/DDBJ whole genome shotgun (WGS) entry which is preliminary data.</text>
</comment>
<organism evidence="1 2">
    <name type="scientific">Secundilactobacillus pentosiphilus</name>
    <dbReference type="NCBI Taxonomy" id="1714682"/>
    <lineage>
        <taxon>Bacteria</taxon>
        <taxon>Bacillati</taxon>
        <taxon>Bacillota</taxon>
        <taxon>Bacilli</taxon>
        <taxon>Lactobacillales</taxon>
        <taxon>Lactobacillaceae</taxon>
        <taxon>Secundilactobacillus</taxon>
    </lineage>
</organism>
<evidence type="ECO:0000313" key="2">
    <source>
        <dbReference type="Proteomes" id="UP000198430"/>
    </source>
</evidence>
<protein>
    <submittedName>
        <fullName evidence="1">Uncharacterized protein</fullName>
    </submittedName>
</protein>